<organism evidence="2 3">
    <name type="scientific">Roseicyclus mahoneyensis</name>
    <dbReference type="NCBI Taxonomy" id="164332"/>
    <lineage>
        <taxon>Bacteria</taxon>
        <taxon>Pseudomonadati</taxon>
        <taxon>Pseudomonadota</taxon>
        <taxon>Alphaproteobacteria</taxon>
        <taxon>Rhodobacterales</taxon>
        <taxon>Roseobacteraceae</taxon>
        <taxon>Roseicyclus</taxon>
    </lineage>
</organism>
<feature type="domain" description="RelA/SpoT" evidence="1">
    <location>
        <begin position="49"/>
        <end position="186"/>
    </location>
</feature>
<dbReference type="Proteomes" id="UP000245708">
    <property type="component" value="Unassembled WGS sequence"/>
</dbReference>
<dbReference type="EMBL" id="QGGW01000014">
    <property type="protein sequence ID" value="PWK56318.1"/>
    <property type="molecule type" value="Genomic_DNA"/>
</dbReference>
<dbReference type="AlphaFoldDB" id="A0A316G628"/>
<gene>
    <name evidence="2" type="ORF">C7455_11455</name>
</gene>
<dbReference type="Gene3D" id="3.30.460.10">
    <property type="entry name" value="Beta Polymerase, domain 2"/>
    <property type="match status" value="1"/>
</dbReference>
<dbReference type="Pfam" id="PF04607">
    <property type="entry name" value="RelA_SpoT"/>
    <property type="match status" value="1"/>
</dbReference>
<evidence type="ECO:0000313" key="3">
    <source>
        <dbReference type="Proteomes" id="UP000245708"/>
    </source>
</evidence>
<dbReference type="RefSeq" id="WP_170119147.1">
    <property type="nucleotide sequence ID" value="NZ_QGGW01000014.1"/>
</dbReference>
<reference evidence="2 3" key="1">
    <citation type="submission" date="2018-05" db="EMBL/GenBank/DDBJ databases">
        <title>Genomic Encyclopedia of Type Strains, Phase IV (KMG-IV): sequencing the most valuable type-strain genomes for metagenomic binning, comparative biology and taxonomic classification.</title>
        <authorList>
            <person name="Goeker M."/>
        </authorList>
    </citation>
    <scope>NUCLEOTIDE SEQUENCE [LARGE SCALE GENOMIC DNA]</scope>
    <source>
        <strain evidence="2 3">DSM 16097</strain>
    </source>
</reference>
<accession>A0A316G628</accession>
<sequence length="357" mass="39957">MTISEDTIKNAVLRYHREYDRYLKLSARVAEICRFEIVEGNAIRAQVTFRAKSPKSLEGKLRRFAASGKRDLPNVQSVFDAVRDLAAVRIATYEQRHEDQVVQLVCNRFVDLRGAPPSSERKDKNAADSNNFYRATHVEAFLPEADVIGTYANVSDVPCEIQVCSMMAHVWNEIEHDLGYKPLTGSLSEQERGLLVSLGFAVRQGDITIGNLFSETERRQREHGGVFTDVYDFVARVRGWFPDIDFGRNAGPLYEALQPIRLVSPEGIRRLLTVPEPMTEPAQKALNEFASELAAQGEGRFTLDRNSSDLLLVLLLPQLARHIISSSGDAVSDGVARVRWFAARFQEMSKVDSGGPS</sequence>
<dbReference type="SMART" id="SM00954">
    <property type="entry name" value="RelA_SpoT"/>
    <property type="match status" value="1"/>
</dbReference>
<evidence type="ECO:0000259" key="1">
    <source>
        <dbReference type="SMART" id="SM00954"/>
    </source>
</evidence>
<dbReference type="InterPro" id="IPR007685">
    <property type="entry name" value="RelA_SpoT"/>
</dbReference>
<comment type="caution">
    <text evidence="2">The sequence shown here is derived from an EMBL/GenBank/DDBJ whole genome shotgun (WGS) entry which is preliminary data.</text>
</comment>
<dbReference type="PANTHER" id="PTHR41773:SF1">
    <property type="entry name" value="RELA_SPOT DOMAIN-CONTAINING PROTEIN"/>
    <property type="match status" value="1"/>
</dbReference>
<evidence type="ECO:0000313" key="2">
    <source>
        <dbReference type="EMBL" id="PWK56318.1"/>
    </source>
</evidence>
<dbReference type="CDD" id="cd05399">
    <property type="entry name" value="NT_Rel-Spo_like"/>
    <property type="match status" value="1"/>
</dbReference>
<proteinExistence type="predicted"/>
<protein>
    <submittedName>
        <fullName evidence="2">RelA/SpoT family protein</fullName>
    </submittedName>
</protein>
<keyword evidence="3" id="KW-1185">Reference proteome</keyword>
<name>A0A316G628_9RHOB</name>
<dbReference type="PANTHER" id="PTHR41773">
    <property type="entry name" value="GTP PYROPHOSPHATASE-RELATED"/>
    <property type="match status" value="1"/>
</dbReference>
<dbReference type="InterPro" id="IPR043519">
    <property type="entry name" value="NT_sf"/>
</dbReference>
<dbReference type="GO" id="GO:0015969">
    <property type="term" value="P:guanosine tetraphosphate metabolic process"/>
    <property type="evidence" value="ECO:0007669"/>
    <property type="project" value="InterPro"/>
</dbReference>
<dbReference type="SUPFAM" id="SSF81301">
    <property type="entry name" value="Nucleotidyltransferase"/>
    <property type="match status" value="1"/>
</dbReference>